<feature type="chain" id="PRO_5044988824" description="Dolichyl-diphosphooligosaccharide--protein glycosyltransferase 48 kDa subunit" evidence="9">
    <location>
        <begin position="23"/>
        <end position="391"/>
    </location>
</feature>
<comment type="subcellular location">
    <subcellularLocation>
        <location evidence="1 9">Endoplasmic reticulum membrane</location>
        <topology evidence="1 9">Single-pass type I membrane protein</topology>
    </subcellularLocation>
</comment>
<evidence type="ECO:0000256" key="4">
    <source>
        <dbReference type="ARBA" id="ARBA00013350"/>
    </source>
</evidence>
<keyword evidence="6 9" id="KW-0256">Endoplasmic reticulum</keyword>
<dbReference type="EMBL" id="JAIFTH010000125">
    <property type="protein sequence ID" value="KAG9510541.1"/>
    <property type="molecule type" value="Genomic_DNA"/>
</dbReference>
<dbReference type="InterPro" id="IPR055459">
    <property type="entry name" value="OST48_MD"/>
</dbReference>
<accession>A0ABQ7SAW8</accession>
<keyword evidence="9" id="KW-0732">Signal</keyword>
<evidence type="ECO:0000256" key="6">
    <source>
        <dbReference type="ARBA" id="ARBA00022824"/>
    </source>
</evidence>
<comment type="function">
    <text evidence="9">Subunit of the oligosaccharyl transferase (OST) complex that catalyzes the initial transfer of a defined glycan (Glc(3)Man(9)GlcNAc(2) in eukaryotes) from the lipid carrier dolichol-pyrophosphate to an asparagine residue within an Asn-X-Ser/Thr consensus motif in nascent polypeptide chains, the first step in protein N-glycosylation. N-glycosylation occurs cotranslationally and the complex associates with the Sec61 complex at the channel-forming translocon complex that mediates protein translocation across the endoplasmic reticulum (ER).</text>
</comment>
<comment type="pathway">
    <text evidence="2 9">Protein modification; protein glycosylation.</text>
</comment>
<name>A0ABQ7SAW8_9ACAR</name>
<sequence>MYSFLPAIALACAILYANIINAASETLVLTDKSNQQTIKQTHSTFFRSLEDRGYKLIFKSADDNSVRLLKHGDLLYDNIILFCPEVDVFRGSLDVKEIVSFVDEGRDILLVGSNKPGAVINELAAEVGFEFKERPASKNYSKTKLTQIKHIVGDAAAYYGLVYSGTSLRMATSELTLEILTADEEPRDLLIGATQARNNARVLVSGSLDFFSDKAFEASKQANKKLADELTRWTFKEKAVLRFSDVTHKKVGETKQPDGYTIMDDIIYKIKIEQYENGEWSTYRGDDVQLEFIRIDPFVRTTMKQDGDYYVAQFKVPDVYGVYKLVVDYKHEGLTYIFSSTQVSVRPLKHNEYERYIYSAYPYYLSAFLMMVYLYLFSFVFVYYKEKDKNE</sequence>
<keyword evidence="8 9" id="KW-0472">Membrane</keyword>
<dbReference type="InterPro" id="IPR005013">
    <property type="entry name" value="DDOST_48_kDa_subunit"/>
</dbReference>
<dbReference type="Pfam" id="PF23358">
    <property type="entry name" value="OST48_MD"/>
    <property type="match status" value="1"/>
</dbReference>
<feature type="non-terminal residue" evidence="12">
    <location>
        <position position="1"/>
    </location>
</feature>
<comment type="caution">
    <text evidence="12">The sequence shown here is derived from an EMBL/GenBank/DDBJ whole genome shotgun (WGS) entry which is preliminary data.</text>
</comment>
<evidence type="ECO:0000256" key="2">
    <source>
        <dbReference type="ARBA" id="ARBA00004922"/>
    </source>
</evidence>
<organism evidence="12 13">
    <name type="scientific">Fragariocoptes setiger</name>
    <dbReference type="NCBI Taxonomy" id="1670756"/>
    <lineage>
        <taxon>Eukaryota</taxon>
        <taxon>Metazoa</taxon>
        <taxon>Ecdysozoa</taxon>
        <taxon>Arthropoda</taxon>
        <taxon>Chelicerata</taxon>
        <taxon>Arachnida</taxon>
        <taxon>Acari</taxon>
        <taxon>Acariformes</taxon>
        <taxon>Trombidiformes</taxon>
        <taxon>Prostigmata</taxon>
        <taxon>Eupodina</taxon>
        <taxon>Eriophyoidea</taxon>
        <taxon>Phytoptidae</taxon>
        <taxon>Fragariocoptes</taxon>
    </lineage>
</organism>
<keyword evidence="5 9" id="KW-0812">Transmembrane</keyword>
<feature type="domain" description="OST48 N-terminal" evidence="10">
    <location>
        <begin position="25"/>
        <end position="234"/>
    </location>
</feature>
<comment type="subunit">
    <text evidence="9">Component of the oligosaccharyltransferase (OST) complex.</text>
</comment>
<feature type="transmembrane region" description="Helical" evidence="9">
    <location>
        <begin position="361"/>
        <end position="384"/>
    </location>
</feature>
<protein>
    <recommendedName>
        <fullName evidence="4 9">Dolichyl-diphosphooligosaccharide--protein glycosyltransferase 48 kDa subunit</fullName>
        <shortName evidence="9">Oligosaccharyl transferase 48 kDa subunit</shortName>
    </recommendedName>
</protein>
<evidence type="ECO:0000313" key="13">
    <source>
        <dbReference type="Proteomes" id="UP000825002"/>
    </source>
</evidence>
<evidence type="ECO:0000256" key="7">
    <source>
        <dbReference type="ARBA" id="ARBA00022989"/>
    </source>
</evidence>
<reference evidence="12 13" key="1">
    <citation type="submission" date="2020-10" db="EMBL/GenBank/DDBJ databases">
        <authorList>
            <person name="Klimov P.B."/>
            <person name="Dyachkov S.M."/>
            <person name="Chetverikov P.E."/>
        </authorList>
    </citation>
    <scope>NUCLEOTIDE SEQUENCE [LARGE SCALE GENOMIC DNA]</scope>
    <source>
        <strain evidence="12">BMOC 18-1129-001#AD2665</strain>
        <tissue evidence="12">Entire mites</tissue>
    </source>
</reference>
<feature type="signal peptide" evidence="9">
    <location>
        <begin position="1"/>
        <end position="22"/>
    </location>
</feature>
<evidence type="ECO:0000256" key="8">
    <source>
        <dbReference type="ARBA" id="ARBA00023136"/>
    </source>
</evidence>
<dbReference type="Proteomes" id="UP000825002">
    <property type="component" value="Unassembled WGS sequence"/>
</dbReference>
<dbReference type="PANTHER" id="PTHR10830">
    <property type="entry name" value="DOLICHYL-DIPHOSPHOOLIGOSACCHARIDE--PROTEIN GLYCOSYLTRANSFERASE 48 KDA SUBUNIT"/>
    <property type="match status" value="1"/>
</dbReference>
<proteinExistence type="inferred from homology"/>
<evidence type="ECO:0000259" key="10">
    <source>
        <dbReference type="Pfam" id="PF03345"/>
    </source>
</evidence>
<comment type="similarity">
    <text evidence="3 9">Belongs to the DDOST 48 kDa subunit family.</text>
</comment>
<evidence type="ECO:0000259" key="11">
    <source>
        <dbReference type="Pfam" id="PF23358"/>
    </source>
</evidence>
<gene>
    <name evidence="12" type="primary">DDOST</name>
    <name evidence="12" type="ORF">GZH46_00911</name>
</gene>
<evidence type="ECO:0000256" key="1">
    <source>
        <dbReference type="ARBA" id="ARBA00004115"/>
    </source>
</evidence>
<dbReference type="PANTHER" id="PTHR10830:SF0">
    <property type="entry name" value="DOLICHYL-DIPHOSPHOOLIGOSACCHARIDE--PROTEIN GLYCOSYLTRANSFERASE 48 KDA SUBUNIT"/>
    <property type="match status" value="1"/>
</dbReference>
<evidence type="ECO:0000256" key="3">
    <source>
        <dbReference type="ARBA" id="ARBA00008743"/>
    </source>
</evidence>
<keyword evidence="7 9" id="KW-1133">Transmembrane helix</keyword>
<keyword evidence="13" id="KW-1185">Reference proteome</keyword>
<evidence type="ECO:0000313" key="12">
    <source>
        <dbReference type="EMBL" id="KAG9510541.1"/>
    </source>
</evidence>
<dbReference type="Pfam" id="PF03345">
    <property type="entry name" value="OST48_N"/>
    <property type="match status" value="1"/>
</dbReference>
<evidence type="ECO:0000256" key="9">
    <source>
        <dbReference type="RuleBase" id="RU361142"/>
    </source>
</evidence>
<feature type="domain" description="OST48 middle" evidence="11">
    <location>
        <begin position="248"/>
        <end position="384"/>
    </location>
</feature>
<dbReference type="InterPro" id="IPR055457">
    <property type="entry name" value="OST48_N"/>
</dbReference>
<evidence type="ECO:0000256" key="5">
    <source>
        <dbReference type="ARBA" id="ARBA00022692"/>
    </source>
</evidence>